<dbReference type="Pfam" id="PF16868">
    <property type="entry name" value="NMT1_3"/>
    <property type="match status" value="1"/>
</dbReference>
<dbReference type="eggNOG" id="COG2358">
    <property type="taxonomic scope" value="Bacteria"/>
</dbReference>
<dbReference type="RefSeq" id="WP_013176577.1">
    <property type="nucleotide sequence ID" value="NC_014221.1"/>
</dbReference>
<dbReference type="KEGG" id="tra:Trad_0054"/>
<feature type="signal peptide" evidence="1">
    <location>
        <begin position="1"/>
        <end position="21"/>
    </location>
</feature>
<organism evidence="2 3">
    <name type="scientific">Truepera radiovictrix (strain DSM 17093 / CIP 108686 / LMG 22925 / RQ-24)</name>
    <dbReference type="NCBI Taxonomy" id="649638"/>
    <lineage>
        <taxon>Bacteria</taxon>
        <taxon>Thermotogati</taxon>
        <taxon>Deinococcota</taxon>
        <taxon>Deinococci</taxon>
        <taxon>Trueperales</taxon>
        <taxon>Trueperaceae</taxon>
        <taxon>Truepera</taxon>
    </lineage>
</organism>
<dbReference type="OrthoDB" id="9780180at2"/>
<dbReference type="Proteomes" id="UP000000379">
    <property type="component" value="Chromosome"/>
</dbReference>
<evidence type="ECO:0000256" key="1">
    <source>
        <dbReference type="SAM" id="SignalP"/>
    </source>
</evidence>
<keyword evidence="3" id="KW-1185">Reference proteome</keyword>
<dbReference type="NCBIfam" id="TIGR02122">
    <property type="entry name" value="TRAP_TAXI"/>
    <property type="match status" value="1"/>
</dbReference>
<reference evidence="3" key="1">
    <citation type="submission" date="2010-05" db="EMBL/GenBank/DDBJ databases">
        <title>The complete genome of Truepera radiovictris DSM 17093.</title>
        <authorList>
            <consortium name="US DOE Joint Genome Institute (JGI-PGF)"/>
            <person name="Lucas S."/>
            <person name="Copeland A."/>
            <person name="Lapidus A."/>
            <person name="Glavina del Rio T."/>
            <person name="Dalin E."/>
            <person name="Tice H."/>
            <person name="Bruce D."/>
            <person name="Goodwin L."/>
            <person name="Pitluck S."/>
            <person name="Kyrpides N."/>
            <person name="Mavromatis K."/>
            <person name="Ovchinnikova G."/>
            <person name="Munk A.C."/>
            <person name="Detter J.C."/>
            <person name="Han C."/>
            <person name="Tapia R."/>
            <person name="Land M."/>
            <person name="Hauser L."/>
            <person name="Markowitz V."/>
            <person name="Cheng J.-F."/>
            <person name="Hugenholtz P."/>
            <person name="Woyke T."/>
            <person name="Wu D."/>
            <person name="Tindall B."/>
            <person name="Pomrenke H.G."/>
            <person name="Brambilla E."/>
            <person name="Klenk H.-P."/>
            <person name="Eisen J.A."/>
        </authorList>
    </citation>
    <scope>NUCLEOTIDE SEQUENCE [LARGE SCALE GENOMIC DNA]</scope>
    <source>
        <strain evidence="3">DSM 17093 / CIP 108686 / LMG 22925 / RQ-24</strain>
    </source>
</reference>
<evidence type="ECO:0000313" key="3">
    <source>
        <dbReference type="Proteomes" id="UP000000379"/>
    </source>
</evidence>
<dbReference type="SUPFAM" id="SSF53850">
    <property type="entry name" value="Periplasmic binding protein-like II"/>
    <property type="match status" value="1"/>
</dbReference>
<dbReference type="PANTHER" id="PTHR42941:SF1">
    <property type="entry name" value="SLL1037 PROTEIN"/>
    <property type="match status" value="1"/>
</dbReference>
<dbReference type="EMBL" id="CP002049">
    <property type="protein sequence ID" value="ADI13197.1"/>
    <property type="molecule type" value="Genomic_DNA"/>
</dbReference>
<proteinExistence type="predicted"/>
<dbReference type="Gene3D" id="3.40.190.10">
    <property type="entry name" value="Periplasmic binding protein-like II"/>
    <property type="match status" value="2"/>
</dbReference>
<keyword evidence="1" id="KW-0732">Signal</keyword>
<dbReference type="CDD" id="cd13569">
    <property type="entry name" value="PBP2_TAXI_TRAP_like_1"/>
    <property type="match status" value="1"/>
</dbReference>
<protein>
    <submittedName>
        <fullName evidence="2">TRAP transporter solute receptor, TAXI family</fullName>
    </submittedName>
</protein>
<sequence>MRTLRLFVGLLVMLVPLEATAQSNLSIATGGTGGTYYPLGGGIAELINTHVEGYQAVAEATGASEENVALVFQGESDIAFALADTAFQAYSGSGNFEGRPIPSLRALGAVYPNALHLVTLAGSGIETLEDLRSARVSIGAPGSGTAISAEALLSANGISLDELSVQRLDFNETAAALRDGQIDAGFWSAGPPTASILDLATTRDVRLVSLTEAQIAAAQELDPSYAPYTMSAGTYPGQDEEVLALSTPNLLIVDESLDETLVYEVTKTIFEHVDDLIAIHPAANDTTVAFSLASTPIPLHPGAVRYYQEVGADVPEHLIAGE</sequence>
<dbReference type="PANTHER" id="PTHR42941">
    <property type="entry name" value="SLL1037 PROTEIN"/>
    <property type="match status" value="1"/>
</dbReference>
<gene>
    <name evidence="2" type="ordered locus">Trad_0054</name>
</gene>
<evidence type="ECO:0000313" key="2">
    <source>
        <dbReference type="EMBL" id="ADI13197.1"/>
    </source>
</evidence>
<dbReference type="HOGENOM" id="CLU_033215_0_2_0"/>
<feature type="chain" id="PRO_5003094369" evidence="1">
    <location>
        <begin position="22"/>
        <end position="322"/>
    </location>
</feature>
<dbReference type="AlphaFoldDB" id="D7CX73"/>
<dbReference type="InterPro" id="IPR011852">
    <property type="entry name" value="TRAP_TAXI"/>
</dbReference>
<dbReference type="STRING" id="649638.Trad_0054"/>
<name>D7CX73_TRURR</name>
<reference evidence="2 3" key="2">
    <citation type="journal article" date="2011" name="Stand. Genomic Sci.">
        <title>Complete genome sequence of Truepera radiovictrix type strain (RQ-24).</title>
        <authorList>
            <person name="Ivanova N."/>
            <person name="Rohde C."/>
            <person name="Munk C."/>
            <person name="Nolan M."/>
            <person name="Lucas S."/>
            <person name="Del Rio T.G."/>
            <person name="Tice H."/>
            <person name="Deshpande S."/>
            <person name="Cheng J.F."/>
            <person name="Tapia R."/>
            <person name="Han C."/>
            <person name="Goodwin L."/>
            <person name="Pitluck S."/>
            <person name="Liolios K."/>
            <person name="Mavromatis K."/>
            <person name="Mikhailova N."/>
            <person name="Pati A."/>
            <person name="Chen A."/>
            <person name="Palaniappan K."/>
            <person name="Land M."/>
            <person name="Hauser L."/>
            <person name="Chang Y.J."/>
            <person name="Jeffries C.D."/>
            <person name="Brambilla E."/>
            <person name="Rohde M."/>
            <person name="Goker M."/>
            <person name="Tindall B.J."/>
            <person name="Woyke T."/>
            <person name="Bristow J."/>
            <person name="Eisen J.A."/>
            <person name="Markowitz V."/>
            <person name="Hugenholtz P."/>
            <person name="Kyrpides N.C."/>
            <person name="Klenk H.P."/>
            <person name="Lapidus A."/>
        </authorList>
    </citation>
    <scope>NUCLEOTIDE SEQUENCE [LARGE SCALE GENOMIC DNA]</scope>
    <source>
        <strain evidence="3">DSM 17093 / CIP 108686 / LMG 22925 / RQ-24</strain>
    </source>
</reference>
<accession>D7CX73</accession>
<keyword evidence="2" id="KW-0675">Receptor</keyword>